<keyword evidence="2" id="KW-0732">Signal</keyword>
<dbReference type="SUPFAM" id="SSF49401">
    <property type="entry name" value="Bacterial adhesins"/>
    <property type="match status" value="1"/>
</dbReference>
<feature type="domain" description="Alpha-galactosidase NEW3" evidence="4">
    <location>
        <begin position="568"/>
        <end position="654"/>
    </location>
</feature>
<dbReference type="Gene3D" id="2.60.40.740">
    <property type="match status" value="1"/>
</dbReference>
<reference evidence="5 6" key="1">
    <citation type="submission" date="2023-06" db="EMBL/GenBank/DDBJ databases">
        <title>Genomic Analysis of Acinetobacter Strains Recovered from South Australian Aquatic Samples provides Insights into the Circulation of Antibiotic Resistance determinants in the Environment.</title>
        <authorList>
            <person name="Tobin L."/>
            <person name="Jarocki V.M."/>
            <person name="Kenyon J."/>
            <person name="Drigo B."/>
            <person name="Donner E."/>
            <person name="Djordjevic S.P."/>
            <person name="Hamidian M."/>
        </authorList>
    </citation>
    <scope>NUCLEOTIDE SEQUENCE [LARGE SCALE GENOMIC DNA]</scope>
    <source>
        <strain evidence="5 6">SAAc652</strain>
    </source>
</reference>
<dbReference type="InterPro" id="IPR001434">
    <property type="entry name" value="OmcB-like_DUF11"/>
</dbReference>
<proteinExistence type="predicted"/>
<dbReference type="PANTHER" id="PTHR34819">
    <property type="entry name" value="LARGE CYSTEINE-RICH PERIPLASMIC PROTEIN OMCB"/>
    <property type="match status" value="1"/>
</dbReference>
<gene>
    <name evidence="5" type="ORF">QR674_01810</name>
</gene>
<feature type="domain" description="DUF11" evidence="3">
    <location>
        <begin position="224"/>
        <end position="359"/>
    </location>
</feature>
<dbReference type="Pfam" id="PF10633">
    <property type="entry name" value="NPCBM_assoc"/>
    <property type="match status" value="1"/>
</dbReference>
<dbReference type="InterPro" id="IPR018905">
    <property type="entry name" value="A-galactase_NEW3"/>
</dbReference>
<evidence type="ECO:0000256" key="2">
    <source>
        <dbReference type="SAM" id="SignalP"/>
    </source>
</evidence>
<feature type="domain" description="DUF11" evidence="3">
    <location>
        <begin position="851"/>
        <end position="931"/>
    </location>
</feature>
<feature type="chain" id="PRO_5047298063" evidence="2">
    <location>
        <begin position="34"/>
        <end position="934"/>
    </location>
</feature>
<dbReference type="Proteomes" id="UP001278188">
    <property type="component" value="Unassembled WGS sequence"/>
</dbReference>
<evidence type="ECO:0000256" key="1">
    <source>
        <dbReference type="SAM" id="MobiDB-lite"/>
    </source>
</evidence>
<evidence type="ECO:0000259" key="4">
    <source>
        <dbReference type="Pfam" id="PF10633"/>
    </source>
</evidence>
<name>A0ABU3WBD4_9GAMM</name>
<dbReference type="EMBL" id="JASVDY010000001">
    <property type="protein sequence ID" value="MDV2467720.1"/>
    <property type="molecule type" value="Genomic_DNA"/>
</dbReference>
<protein>
    <submittedName>
        <fullName evidence="5">NEW3 domain-containing protein</fullName>
    </submittedName>
</protein>
<organism evidence="5 6">
    <name type="scientific">Acinetobacter chinensis</name>
    <dbReference type="NCBI Taxonomy" id="2004650"/>
    <lineage>
        <taxon>Bacteria</taxon>
        <taxon>Pseudomonadati</taxon>
        <taxon>Pseudomonadota</taxon>
        <taxon>Gammaproteobacteria</taxon>
        <taxon>Moraxellales</taxon>
        <taxon>Moraxellaceae</taxon>
        <taxon>Acinetobacter</taxon>
    </lineage>
</organism>
<sequence length="934" mass="95679">MSNPIQSLKRNSLSLSVAAALGGLALVSTGAQAATPAAGTNISNVATASYVDSTSTTRTTTSNEVKTTVLQVASFTLTSDQTATANPNGQVSLPHILTNTGNGQDSFKIGLVNVTTGDDYDFGSDFAVYLDANKDGVPDNNTNLIGQDVTLNGGESVGLVVVATTAATAKVGEEGKLTVSATNVYSTTSAGGSNAQKTETNEDTVTIVGGAVISVTKAASVTAVDVTTGVTADRTVKYTLTYKNTGNATATGMTITDDLPAGLTYVAGSAKWSGDSNKLEDGTSETAKGIDYQFVDVGGTTFTGKGKVELTLASVPANSTGTITFEVTVDTNAPAGKITNIAKFDPDGPNGPADPNEPNEPEKPTNPNEVVVKEIYTGVINDSATDKYADADRTATLDDLITAKATQGKPVLFGADSAPAEKIYIHNKGNVAETYNIVVDKSGLPAGSIVELLKSDGNTPLTDTNGDPTVDTGLIPANGSLEITARITLPNGYTGPITAPGLDTILTITPVHAPSATPDTLTLRITDITSAKVDLSNGKGNLDNTDDAGEETGEGPDTTYVVDTVTTKPGVPGTFPIAVTNHGSTPDNWNISSDVPADWTVEYFVSDSSGNCSTTKVVNTGNIKPGQTLYYCAKVTPPAGATPSDSRDIKFTITSQASGLKDSMVDKIVVEAVRNITFSPDRQGQVAPGGTIVYTHTLTNNGNVVEGSGTTNGSTLPFTIAHDPSTSGFITSVYVDLNKNGQPDTNELVTNGDLTALLKATNGADGLDPNESVQIIVKVEAPGNATEGQSDLSIITVTPTGVIETIQAPAAVLVTDKTTVNIGQVRLEKTQALDEACDGTSVGAFGTATLKAKPGQCIVYNIKAINDGKEGVTDVQVTDAVPSYTTLGSTPAPGLDPVSAGSVTNNGGNLESSKFDLAPGASVIMKFSVKVDGK</sequence>
<feature type="region of interest" description="Disordered" evidence="1">
    <location>
        <begin position="536"/>
        <end position="558"/>
    </location>
</feature>
<evidence type="ECO:0000259" key="3">
    <source>
        <dbReference type="Pfam" id="PF01345"/>
    </source>
</evidence>
<dbReference type="InterPro" id="IPR047589">
    <property type="entry name" value="DUF11_rpt"/>
</dbReference>
<dbReference type="NCBIfam" id="TIGR01451">
    <property type="entry name" value="B_ant_repeat"/>
    <property type="match status" value="2"/>
</dbReference>
<accession>A0ABU3WBD4</accession>
<evidence type="ECO:0000313" key="6">
    <source>
        <dbReference type="Proteomes" id="UP001278188"/>
    </source>
</evidence>
<keyword evidence="6" id="KW-1185">Reference proteome</keyword>
<feature type="signal peptide" evidence="2">
    <location>
        <begin position="1"/>
        <end position="33"/>
    </location>
</feature>
<evidence type="ECO:0000313" key="5">
    <source>
        <dbReference type="EMBL" id="MDV2467720.1"/>
    </source>
</evidence>
<comment type="caution">
    <text evidence="5">The sequence shown here is derived from an EMBL/GenBank/DDBJ whole genome shotgun (WGS) entry which is preliminary data.</text>
</comment>
<dbReference type="InterPro" id="IPR008966">
    <property type="entry name" value="Adhesion_dom_sf"/>
</dbReference>
<feature type="compositionally biased region" description="Low complexity" evidence="1">
    <location>
        <begin position="347"/>
        <end position="356"/>
    </location>
</feature>
<feature type="compositionally biased region" description="Acidic residues" evidence="1">
    <location>
        <begin position="544"/>
        <end position="554"/>
    </location>
</feature>
<dbReference type="RefSeq" id="WP_317081442.1">
    <property type="nucleotide sequence ID" value="NZ_JASVDY010000001.1"/>
</dbReference>
<dbReference type="InterPro" id="IPR051172">
    <property type="entry name" value="Chlamydia_OmcB"/>
</dbReference>
<dbReference type="Pfam" id="PF01345">
    <property type="entry name" value="DUF11"/>
    <property type="match status" value="2"/>
</dbReference>
<feature type="region of interest" description="Disordered" evidence="1">
    <location>
        <begin position="342"/>
        <end position="367"/>
    </location>
</feature>